<evidence type="ECO:0000313" key="13">
    <source>
        <dbReference type="Proteomes" id="UP001056619"/>
    </source>
</evidence>
<evidence type="ECO:0000256" key="9">
    <source>
        <dbReference type="ARBA" id="ARBA00023136"/>
    </source>
</evidence>
<keyword evidence="6 10" id="KW-0812">Transmembrane</keyword>
<keyword evidence="8" id="KW-0625">Polysaccharide transport</keyword>
<evidence type="ECO:0000256" key="10">
    <source>
        <dbReference type="SAM" id="Phobius"/>
    </source>
</evidence>
<dbReference type="PANTHER" id="PTHR30413:SF10">
    <property type="entry name" value="CAPSULE POLYSACCHARIDE EXPORT INNER-MEMBRANE PROTEIN CTRC"/>
    <property type="match status" value="1"/>
</dbReference>
<keyword evidence="13" id="KW-1185">Reference proteome</keyword>
<evidence type="ECO:0000256" key="5">
    <source>
        <dbReference type="ARBA" id="ARBA00022597"/>
    </source>
</evidence>
<keyword evidence="7 10" id="KW-1133">Transmembrane helix</keyword>
<dbReference type="Pfam" id="PF01061">
    <property type="entry name" value="ABC2_membrane"/>
    <property type="match status" value="1"/>
</dbReference>
<evidence type="ECO:0000313" key="12">
    <source>
        <dbReference type="EMBL" id="USA60719.1"/>
    </source>
</evidence>
<keyword evidence="9 10" id="KW-0472">Membrane</keyword>
<evidence type="ECO:0000256" key="1">
    <source>
        <dbReference type="ARBA" id="ARBA00004651"/>
    </source>
</evidence>
<keyword evidence="4" id="KW-1003">Cell membrane</keyword>
<name>A0ABY4U3Q4_9SPHN</name>
<evidence type="ECO:0000256" key="4">
    <source>
        <dbReference type="ARBA" id="ARBA00022475"/>
    </source>
</evidence>
<evidence type="ECO:0000256" key="8">
    <source>
        <dbReference type="ARBA" id="ARBA00023047"/>
    </source>
</evidence>
<keyword evidence="5" id="KW-0762">Sugar transport</keyword>
<feature type="transmembrane region" description="Helical" evidence="10">
    <location>
        <begin position="145"/>
        <end position="164"/>
    </location>
</feature>
<dbReference type="RefSeq" id="WP_301641701.1">
    <property type="nucleotide sequence ID" value="NZ_CP098494.1"/>
</dbReference>
<feature type="transmembrane region" description="Helical" evidence="10">
    <location>
        <begin position="34"/>
        <end position="55"/>
    </location>
</feature>
<feature type="transmembrane region" description="Helical" evidence="10">
    <location>
        <begin position="108"/>
        <end position="133"/>
    </location>
</feature>
<sequence>MKSFSQGLRVQVKVIKALIIRELVTRFGRDNIGFLWIVAEPLLFAGLVGFVWTFIRGVDKGGISVVAFVVTGYIPLTFLRHSFGRSAKIFQSNSALLYHRQVKILDFILVRVTIEAIGAMTAYIFAGTVLYFFGSFPIPENVGSLILGWFVYVFFVMSIATALAPLSEMSEVVEKLVPVSVYVAIPFSGVFNLAEWLPPEMREVLMWSPMASGMELMRYGVFGDLITPYYDLPKAFGVSLALLLVGLTLCRRVRRMITVS</sequence>
<evidence type="ECO:0000256" key="2">
    <source>
        <dbReference type="ARBA" id="ARBA00007783"/>
    </source>
</evidence>
<feature type="domain" description="ABC-2 type transporter transmembrane" evidence="11">
    <location>
        <begin position="15"/>
        <end position="222"/>
    </location>
</feature>
<dbReference type="PRINTS" id="PR00164">
    <property type="entry name" value="ABC2TRNSPORT"/>
</dbReference>
<keyword evidence="3" id="KW-0813">Transport</keyword>
<dbReference type="InterPro" id="IPR000412">
    <property type="entry name" value="ABC_2_transport"/>
</dbReference>
<comment type="similarity">
    <text evidence="2">Belongs to the ABC-2 integral membrane protein family.</text>
</comment>
<dbReference type="InterPro" id="IPR013525">
    <property type="entry name" value="ABC2_TM"/>
</dbReference>
<feature type="transmembrane region" description="Helical" evidence="10">
    <location>
        <begin position="232"/>
        <end position="250"/>
    </location>
</feature>
<feature type="transmembrane region" description="Helical" evidence="10">
    <location>
        <begin position="61"/>
        <end position="79"/>
    </location>
</feature>
<evidence type="ECO:0000256" key="3">
    <source>
        <dbReference type="ARBA" id="ARBA00022448"/>
    </source>
</evidence>
<protein>
    <submittedName>
        <fullName evidence="12">ABC transporter permease</fullName>
    </submittedName>
</protein>
<feature type="transmembrane region" description="Helical" evidence="10">
    <location>
        <begin position="176"/>
        <end position="197"/>
    </location>
</feature>
<dbReference type="Proteomes" id="UP001056619">
    <property type="component" value="Chromosome"/>
</dbReference>
<dbReference type="PANTHER" id="PTHR30413">
    <property type="entry name" value="INNER MEMBRANE TRANSPORT PERMEASE"/>
    <property type="match status" value="1"/>
</dbReference>
<accession>A0ABY4U3Q4</accession>
<evidence type="ECO:0000256" key="7">
    <source>
        <dbReference type="ARBA" id="ARBA00022989"/>
    </source>
</evidence>
<comment type="subcellular location">
    <subcellularLocation>
        <location evidence="1">Cell membrane</location>
        <topology evidence="1">Multi-pass membrane protein</topology>
    </subcellularLocation>
</comment>
<organism evidence="12 13">
    <name type="scientific">Qipengyuania citrea</name>
    <dbReference type="NCBI Taxonomy" id="225971"/>
    <lineage>
        <taxon>Bacteria</taxon>
        <taxon>Pseudomonadati</taxon>
        <taxon>Pseudomonadota</taxon>
        <taxon>Alphaproteobacteria</taxon>
        <taxon>Sphingomonadales</taxon>
        <taxon>Erythrobacteraceae</taxon>
        <taxon>Qipengyuania</taxon>
    </lineage>
</organism>
<gene>
    <name evidence="12" type="ORF">NCF85_11555</name>
</gene>
<dbReference type="EMBL" id="CP098494">
    <property type="protein sequence ID" value="USA60719.1"/>
    <property type="molecule type" value="Genomic_DNA"/>
</dbReference>
<evidence type="ECO:0000259" key="11">
    <source>
        <dbReference type="Pfam" id="PF01061"/>
    </source>
</evidence>
<evidence type="ECO:0000256" key="6">
    <source>
        <dbReference type="ARBA" id="ARBA00022692"/>
    </source>
</evidence>
<reference evidence="12 13" key="1">
    <citation type="submission" date="2022-06" db="EMBL/GenBank/DDBJ databases">
        <authorList>
            <person name="Liu G."/>
        </authorList>
    </citation>
    <scope>NUCLEOTIDE SEQUENCE [LARGE SCALE GENOMIC DNA]</scope>
    <source>
        <strain evidence="12 13">E4</strain>
    </source>
</reference>
<proteinExistence type="inferred from homology"/>